<accession>A0A846XH43</accession>
<dbReference type="SMART" id="SM00267">
    <property type="entry name" value="GGDEF"/>
    <property type="match status" value="1"/>
</dbReference>
<organism evidence="2 3">
    <name type="scientific">Nocardia speluncae</name>
    <dbReference type="NCBI Taxonomy" id="419477"/>
    <lineage>
        <taxon>Bacteria</taxon>
        <taxon>Bacillati</taxon>
        <taxon>Actinomycetota</taxon>
        <taxon>Actinomycetes</taxon>
        <taxon>Mycobacteriales</taxon>
        <taxon>Nocardiaceae</taxon>
        <taxon>Nocardia</taxon>
    </lineage>
</organism>
<dbReference type="Gene3D" id="3.30.70.270">
    <property type="match status" value="1"/>
</dbReference>
<proteinExistence type="predicted"/>
<dbReference type="PANTHER" id="PTHR44757:SF2">
    <property type="entry name" value="BIOFILM ARCHITECTURE MAINTENANCE PROTEIN MBAA"/>
    <property type="match status" value="1"/>
</dbReference>
<dbReference type="EMBL" id="JAAXOO010000004">
    <property type="protein sequence ID" value="NKY34797.1"/>
    <property type="molecule type" value="Genomic_DNA"/>
</dbReference>
<dbReference type="Pfam" id="PF00990">
    <property type="entry name" value="GGDEF"/>
    <property type="match status" value="1"/>
</dbReference>
<dbReference type="CDD" id="cd01949">
    <property type="entry name" value="GGDEF"/>
    <property type="match status" value="1"/>
</dbReference>
<evidence type="ECO:0000313" key="2">
    <source>
        <dbReference type="EMBL" id="NKY34797.1"/>
    </source>
</evidence>
<keyword evidence="3" id="KW-1185">Reference proteome</keyword>
<dbReference type="NCBIfam" id="TIGR00254">
    <property type="entry name" value="GGDEF"/>
    <property type="match status" value="1"/>
</dbReference>
<feature type="domain" description="GGDEF" evidence="1">
    <location>
        <begin position="175"/>
        <end position="307"/>
    </location>
</feature>
<dbReference type="AlphaFoldDB" id="A0A846XH43"/>
<dbReference type="InterPro" id="IPR000160">
    <property type="entry name" value="GGDEF_dom"/>
</dbReference>
<dbReference type="Proteomes" id="UP000565715">
    <property type="component" value="Unassembled WGS sequence"/>
</dbReference>
<dbReference type="PROSITE" id="PS50887">
    <property type="entry name" value="GGDEF"/>
    <property type="match status" value="1"/>
</dbReference>
<protein>
    <submittedName>
        <fullName evidence="2">Diguanylate cyclase</fullName>
    </submittedName>
</protein>
<evidence type="ECO:0000313" key="3">
    <source>
        <dbReference type="Proteomes" id="UP000565715"/>
    </source>
</evidence>
<gene>
    <name evidence="2" type="ORF">HGA13_17205</name>
</gene>
<dbReference type="PANTHER" id="PTHR44757">
    <property type="entry name" value="DIGUANYLATE CYCLASE DGCP"/>
    <property type="match status" value="1"/>
</dbReference>
<dbReference type="SUPFAM" id="SSF55073">
    <property type="entry name" value="Nucleotide cyclase"/>
    <property type="match status" value="1"/>
</dbReference>
<comment type="caution">
    <text evidence="2">The sequence shown here is derived from an EMBL/GenBank/DDBJ whole genome shotgun (WGS) entry which is preliminary data.</text>
</comment>
<dbReference type="InterPro" id="IPR043128">
    <property type="entry name" value="Rev_trsase/Diguanyl_cyclase"/>
</dbReference>
<dbReference type="InterPro" id="IPR029787">
    <property type="entry name" value="Nucleotide_cyclase"/>
</dbReference>
<evidence type="ECO:0000259" key="1">
    <source>
        <dbReference type="PROSITE" id="PS50887"/>
    </source>
</evidence>
<dbReference type="RefSeq" id="WP_068050213.1">
    <property type="nucleotide sequence ID" value="NZ_JAAXOO010000004.1"/>
</dbReference>
<reference evidence="2 3" key="1">
    <citation type="submission" date="2020-04" db="EMBL/GenBank/DDBJ databases">
        <title>MicrobeNet Type strains.</title>
        <authorList>
            <person name="Nicholson A.C."/>
        </authorList>
    </citation>
    <scope>NUCLEOTIDE SEQUENCE [LARGE SCALE GENOMIC DNA]</scope>
    <source>
        <strain evidence="2 3">DSM 45078</strain>
    </source>
</reference>
<sequence length="318" mass="34155">MAAESRPPVHSTAHEWALAAGARPDAGLTAAEIEPVLVEILEQLLELTVSDPFPIRAARRLGARLCAEPLHQVRMLALVTRTLLGFPAGPRGSLVATQWPLVASQAIDSYAQALQELALAQQKKNFSDEATQRVREFAALQQRLEHEATHDALTGLANRTLLRNRVRQMADHPQRGVGLLVVDLDRFKQINDNYGHAVGDEVLVELAQRLREVAPPGTVVCRYGGDEFVLAAGLDKDHVPELAANIVLALNDSVWTAAGPVPVSASVGTTYSPPEDRAELAELLRRADLAMYSAKTAGGRRYVGAEPAGEAVDTAVAG</sequence>
<dbReference type="InterPro" id="IPR052155">
    <property type="entry name" value="Biofilm_reg_signaling"/>
</dbReference>
<name>A0A846XH43_9NOCA</name>